<proteinExistence type="predicted"/>
<dbReference type="AlphaFoldDB" id="A0A0C3CU30"/>
<feature type="compositionally biased region" description="Low complexity" evidence="6">
    <location>
        <begin position="88"/>
        <end position="108"/>
    </location>
</feature>
<dbReference type="GO" id="GO:1990904">
    <property type="term" value="C:ribonucleoprotein complex"/>
    <property type="evidence" value="ECO:0007669"/>
    <property type="project" value="UniProtKB-KW"/>
</dbReference>
<keyword evidence="3" id="KW-0496">Mitochondrion</keyword>
<evidence type="ECO:0000256" key="5">
    <source>
        <dbReference type="SAM" id="Coils"/>
    </source>
</evidence>
<feature type="coiled-coil region" evidence="5">
    <location>
        <begin position="149"/>
        <end position="190"/>
    </location>
</feature>
<evidence type="ECO:0000256" key="1">
    <source>
        <dbReference type="ARBA" id="ARBA00004173"/>
    </source>
</evidence>
<dbReference type="Pfam" id="PF05047">
    <property type="entry name" value="L51_S25_CI-B8"/>
    <property type="match status" value="1"/>
</dbReference>
<dbReference type="Proteomes" id="UP000054321">
    <property type="component" value="Unassembled WGS sequence"/>
</dbReference>
<dbReference type="GO" id="GO:0005840">
    <property type="term" value="C:ribosome"/>
    <property type="evidence" value="ECO:0007669"/>
    <property type="project" value="UniProtKB-KW"/>
</dbReference>
<evidence type="ECO:0000259" key="7">
    <source>
        <dbReference type="SMART" id="SM00916"/>
    </source>
</evidence>
<evidence type="ECO:0000313" key="8">
    <source>
        <dbReference type="EMBL" id="KIN02514.1"/>
    </source>
</evidence>
<keyword evidence="4" id="KW-0687">Ribonucleoprotein</keyword>
<dbReference type="GO" id="GO:0005739">
    <property type="term" value="C:mitochondrion"/>
    <property type="evidence" value="ECO:0007669"/>
    <property type="project" value="UniProtKB-SubCell"/>
</dbReference>
<feature type="domain" description="Ribosomal protein/NADH dehydrogenase" evidence="7">
    <location>
        <begin position="41"/>
        <end position="134"/>
    </location>
</feature>
<reference evidence="9" key="2">
    <citation type="submission" date="2015-01" db="EMBL/GenBank/DDBJ databases">
        <title>Evolutionary Origins and Diversification of the Mycorrhizal Mutualists.</title>
        <authorList>
            <consortium name="DOE Joint Genome Institute"/>
            <consortium name="Mycorrhizal Genomics Consortium"/>
            <person name="Kohler A."/>
            <person name="Kuo A."/>
            <person name="Nagy L.G."/>
            <person name="Floudas D."/>
            <person name="Copeland A."/>
            <person name="Barry K.W."/>
            <person name="Cichocki N."/>
            <person name="Veneault-Fourrey C."/>
            <person name="LaButti K."/>
            <person name="Lindquist E.A."/>
            <person name="Lipzen A."/>
            <person name="Lundell T."/>
            <person name="Morin E."/>
            <person name="Murat C."/>
            <person name="Riley R."/>
            <person name="Ohm R."/>
            <person name="Sun H."/>
            <person name="Tunlid A."/>
            <person name="Henrissat B."/>
            <person name="Grigoriev I.V."/>
            <person name="Hibbett D.S."/>
            <person name="Martin F."/>
        </authorList>
    </citation>
    <scope>NUCLEOTIDE SEQUENCE [LARGE SCALE GENOMIC DNA]</scope>
    <source>
        <strain evidence="9">Zn</strain>
    </source>
</reference>
<dbReference type="STRING" id="913774.A0A0C3CU30"/>
<evidence type="ECO:0000256" key="6">
    <source>
        <dbReference type="SAM" id="MobiDB-lite"/>
    </source>
</evidence>
<evidence type="ECO:0000313" key="9">
    <source>
        <dbReference type="Proteomes" id="UP000054321"/>
    </source>
</evidence>
<name>A0A0C3CU30_OIDMZ</name>
<protein>
    <recommendedName>
        <fullName evidence="7">Ribosomal protein/NADH dehydrogenase domain-containing protein</fullName>
    </recommendedName>
</protein>
<dbReference type="InterPro" id="IPR040049">
    <property type="entry name" value="Ribosomal_mS25/mL61"/>
</dbReference>
<gene>
    <name evidence="8" type="ORF">OIDMADRAFT_18357</name>
</gene>
<feature type="region of interest" description="Disordered" evidence="6">
    <location>
        <begin position="85"/>
        <end position="108"/>
    </location>
</feature>
<evidence type="ECO:0000256" key="2">
    <source>
        <dbReference type="ARBA" id="ARBA00022980"/>
    </source>
</evidence>
<accession>A0A0C3CU30</accession>
<dbReference type="InterPro" id="IPR007741">
    <property type="entry name" value="Ribosomal_mL43/mS25/NADH_DH"/>
</dbReference>
<comment type="subcellular location">
    <subcellularLocation>
        <location evidence="1">Mitochondrion</location>
    </subcellularLocation>
</comment>
<dbReference type="PANTHER" id="PTHR13274:SF2">
    <property type="entry name" value="SMALL RIBOSOMAL SUBUNIT PROTEIN MS25"/>
    <property type="match status" value="1"/>
</dbReference>
<dbReference type="SUPFAM" id="SSF52833">
    <property type="entry name" value="Thioredoxin-like"/>
    <property type="match status" value="1"/>
</dbReference>
<dbReference type="SMART" id="SM00916">
    <property type="entry name" value="L51_S25_CI-B8"/>
    <property type="match status" value="1"/>
</dbReference>
<dbReference type="GO" id="GO:0003735">
    <property type="term" value="F:structural constituent of ribosome"/>
    <property type="evidence" value="ECO:0007669"/>
    <property type="project" value="InterPro"/>
</dbReference>
<keyword evidence="2" id="KW-0689">Ribosomal protein</keyword>
<sequence length="191" mass="21329">MVSVVKRMRKLQAQLLFIRSGPGAAILPPEVARIHMDFALNTTKGHHGAKQFWRNHLIRLKYHNPAVPMTVNRTEDASGPALMTLHFSSPSGNTPNPSNPSESTEIPTTTQTIDMRNLESSAIFAQLTALTKARVLRTDLEDAKIGQDLEEQEARNNRVRELMQAAMARRKREKAILAQARGEVEALKNET</sequence>
<evidence type="ECO:0000256" key="4">
    <source>
        <dbReference type="ARBA" id="ARBA00023274"/>
    </source>
</evidence>
<dbReference type="FunCoup" id="A0A0C3CU30">
    <property type="interactions" value="107"/>
</dbReference>
<keyword evidence="5" id="KW-0175">Coiled coil</keyword>
<dbReference type="InterPro" id="IPR036249">
    <property type="entry name" value="Thioredoxin-like_sf"/>
</dbReference>
<evidence type="ECO:0000256" key="3">
    <source>
        <dbReference type="ARBA" id="ARBA00023128"/>
    </source>
</evidence>
<dbReference type="PANTHER" id="PTHR13274">
    <property type="entry name" value="MITOCHONDRIAL RIBOSOMAL PROTEIN S25"/>
    <property type="match status" value="1"/>
</dbReference>
<dbReference type="EMBL" id="KN832874">
    <property type="protein sequence ID" value="KIN02514.1"/>
    <property type="molecule type" value="Genomic_DNA"/>
</dbReference>
<reference evidence="8 9" key="1">
    <citation type="submission" date="2014-04" db="EMBL/GenBank/DDBJ databases">
        <authorList>
            <consortium name="DOE Joint Genome Institute"/>
            <person name="Kuo A."/>
            <person name="Martino E."/>
            <person name="Perotto S."/>
            <person name="Kohler A."/>
            <person name="Nagy L.G."/>
            <person name="Floudas D."/>
            <person name="Copeland A."/>
            <person name="Barry K.W."/>
            <person name="Cichocki N."/>
            <person name="Veneault-Fourrey C."/>
            <person name="LaButti K."/>
            <person name="Lindquist E.A."/>
            <person name="Lipzen A."/>
            <person name="Lundell T."/>
            <person name="Morin E."/>
            <person name="Murat C."/>
            <person name="Sun H."/>
            <person name="Tunlid A."/>
            <person name="Henrissat B."/>
            <person name="Grigoriev I.V."/>
            <person name="Hibbett D.S."/>
            <person name="Martin F."/>
            <person name="Nordberg H.P."/>
            <person name="Cantor M.N."/>
            <person name="Hua S.X."/>
        </authorList>
    </citation>
    <scope>NUCLEOTIDE SEQUENCE [LARGE SCALE GENOMIC DNA]</scope>
    <source>
        <strain evidence="8 9">Zn</strain>
    </source>
</reference>
<keyword evidence="9" id="KW-1185">Reference proteome</keyword>
<dbReference type="OrthoDB" id="1696305at2759"/>
<dbReference type="HOGENOM" id="CLU_094283_0_0_1"/>
<organism evidence="8 9">
    <name type="scientific">Oidiodendron maius (strain Zn)</name>
    <dbReference type="NCBI Taxonomy" id="913774"/>
    <lineage>
        <taxon>Eukaryota</taxon>
        <taxon>Fungi</taxon>
        <taxon>Dikarya</taxon>
        <taxon>Ascomycota</taxon>
        <taxon>Pezizomycotina</taxon>
        <taxon>Leotiomycetes</taxon>
        <taxon>Leotiomycetes incertae sedis</taxon>
        <taxon>Myxotrichaceae</taxon>
        <taxon>Oidiodendron</taxon>
    </lineage>
</organism>
<dbReference type="InParanoid" id="A0A0C3CU30"/>